<keyword evidence="1" id="KW-0812">Transmembrane</keyword>
<keyword evidence="1" id="KW-0472">Membrane</keyword>
<reference evidence="3 4" key="1">
    <citation type="journal article" date="2017" name="Genome Announc.">
        <title>Complete Genome Sequence of Burkholderia stabilis FERMP-21014.</title>
        <authorList>
            <person name="Konishi K."/>
            <person name="Kumagai T."/>
            <person name="Sakasegawa S."/>
            <person name="Tamura T."/>
        </authorList>
    </citation>
    <scope>NUCLEOTIDE SEQUENCE [LARGE SCALE GENOMIC DNA]</scope>
    <source>
        <strain evidence="3 4">FERMP-21014</strain>
    </source>
</reference>
<dbReference type="AlphaFoldDB" id="A0A1Y1BLD0"/>
<dbReference type="Gene3D" id="1.20.144.10">
    <property type="entry name" value="Phosphatidic acid phosphatase type 2/haloperoxidase"/>
    <property type="match status" value="1"/>
</dbReference>
<feature type="transmembrane region" description="Helical" evidence="1">
    <location>
        <begin position="185"/>
        <end position="202"/>
    </location>
</feature>
<dbReference type="EMBL" id="AP018111">
    <property type="protein sequence ID" value="BAX59896.1"/>
    <property type="molecule type" value="Genomic_DNA"/>
</dbReference>
<feature type="domain" description="Inositolphosphotransferase Aur1/Ipt1" evidence="2">
    <location>
        <begin position="69"/>
        <end position="200"/>
    </location>
</feature>
<dbReference type="GO" id="GO:0016020">
    <property type="term" value="C:membrane"/>
    <property type="evidence" value="ECO:0007669"/>
    <property type="project" value="UniProtKB-SubCell"/>
</dbReference>
<dbReference type="CDD" id="cd03386">
    <property type="entry name" value="PAP2_Aur1_like"/>
    <property type="match status" value="1"/>
</dbReference>
<feature type="transmembrane region" description="Helical" evidence="1">
    <location>
        <begin position="94"/>
        <end position="113"/>
    </location>
</feature>
<name>A0A1Y1BLD0_9BURK</name>
<evidence type="ECO:0000256" key="1">
    <source>
        <dbReference type="SAM" id="Phobius"/>
    </source>
</evidence>
<gene>
    <name evidence="3" type="ORF">BSFP_027400</name>
</gene>
<dbReference type="Pfam" id="PF14378">
    <property type="entry name" value="PAP2_3"/>
    <property type="match status" value="1"/>
</dbReference>
<dbReference type="SUPFAM" id="SSF48317">
    <property type="entry name" value="Acid phosphatase/Vanadium-dependent haloperoxidase"/>
    <property type="match status" value="1"/>
</dbReference>
<sequence>MRGAGAAINTLSFRDDRRPDIRQMLAATFGMAAGLAIFFLLERSVTPRYVFATALDARIPFIAWSWFVYVGFFPFVIALAAYARPPAFAAFKEAVLIAFVLGVVCFLLFPEAVPRPDVAEIGNAFVRHRLARMWQLDLAANGFPSLHVAVTCVACRMLTDRRRIAATAIGLLICASTLTLKQHTVADVLGGVALATVSALWVERRSLRRRFA</sequence>
<dbReference type="Proteomes" id="UP000218432">
    <property type="component" value="Chromosome 1"/>
</dbReference>
<accession>A0A1Y1BLD0</accession>
<keyword evidence="1" id="KW-1133">Transmembrane helix</keyword>
<organism evidence="3 4">
    <name type="scientific">Burkholderia stabilis</name>
    <dbReference type="NCBI Taxonomy" id="95485"/>
    <lineage>
        <taxon>Bacteria</taxon>
        <taxon>Pseudomonadati</taxon>
        <taxon>Pseudomonadota</taxon>
        <taxon>Betaproteobacteria</taxon>
        <taxon>Burkholderiales</taxon>
        <taxon>Burkholderiaceae</taxon>
        <taxon>Burkholderia</taxon>
        <taxon>Burkholderia cepacia complex</taxon>
    </lineage>
</organism>
<feature type="transmembrane region" description="Helical" evidence="1">
    <location>
        <begin position="61"/>
        <end position="82"/>
    </location>
</feature>
<dbReference type="InterPro" id="IPR036938">
    <property type="entry name" value="PAP2/HPO_sf"/>
</dbReference>
<proteinExistence type="predicted"/>
<protein>
    <submittedName>
        <fullName evidence="3">Phosphoesterase</fullName>
    </submittedName>
</protein>
<dbReference type="InterPro" id="IPR026841">
    <property type="entry name" value="Aur1/Ipt1"/>
</dbReference>
<evidence type="ECO:0000313" key="4">
    <source>
        <dbReference type="Proteomes" id="UP000218432"/>
    </source>
</evidence>
<feature type="transmembrane region" description="Helical" evidence="1">
    <location>
        <begin position="21"/>
        <end position="41"/>
    </location>
</feature>
<feature type="transmembrane region" description="Helical" evidence="1">
    <location>
        <begin position="162"/>
        <end position="179"/>
    </location>
</feature>
<evidence type="ECO:0000313" key="3">
    <source>
        <dbReference type="EMBL" id="BAX59896.1"/>
    </source>
</evidence>
<evidence type="ECO:0000259" key="2">
    <source>
        <dbReference type="Pfam" id="PF14378"/>
    </source>
</evidence>